<evidence type="ECO:0000256" key="6">
    <source>
        <dbReference type="ARBA" id="ARBA00022837"/>
    </source>
</evidence>
<dbReference type="Gene3D" id="2.60.40.150">
    <property type="entry name" value="C2 domain"/>
    <property type="match status" value="2"/>
</dbReference>
<keyword evidence="4" id="KW-0479">Metal-binding</keyword>
<feature type="region of interest" description="Disordered" evidence="11">
    <location>
        <begin position="554"/>
        <end position="585"/>
    </location>
</feature>
<dbReference type="KEGG" id="xla:121403068"/>
<evidence type="ECO:0000256" key="9">
    <source>
        <dbReference type="ARBA" id="ARBA00023121"/>
    </source>
</evidence>
<dbReference type="InterPro" id="IPR000008">
    <property type="entry name" value="C2_dom"/>
</dbReference>
<evidence type="ECO:0000256" key="11">
    <source>
        <dbReference type="SAM" id="MobiDB-lite"/>
    </source>
</evidence>
<dbReference type="GO" id="GO:0005509">
    <property type="term" value="F:calcium ion binding"/>
    <property type="evidence" value="ECO:0000318"/>
    <property type="project" value="GO_Central"/>
</dbReference>
<keyword evidence="15" id="KW-1185">Reference proteome</keyword>
<comment type="subcellular location">
    <subcellularLocation>
        <location evidence="1">Membrane</location>
    </subcellularLocation>
</comment>
<keyword evidence="2" id="KW-0813">Transport</keyword>
<evidence type="ECO:0000256" key="12">
    <source>
        <dbReference type="SAM" id="Phobius"/>
    </source>
</evidence>
<dbReference type="SUPFAM" id="SSF49562">
    <property type="entry name" value="C2 domain (Calcium/lipid-binding domain, CaLB)"/>
    <property type="match status" value="2"/>
</dbReference>
<name>A0A8J1MX56_XENLA</name>
<gene>
    <name evidence="16" type="primary">LOC121403068</name>
    <name evidence="17" type="synonym">LOC108714358</name>
</gene>
<evidence type="ECO:0000256" key="7">
    <source>
        <dbReference type="ARBA" id="ARBA00022989"/>
    </source>
</evidence>
<evidence type="ECO:0000256" key="8">
    <source>
        <dbReference type="ARBA" id="ARBA00023055"/>
    </source>
</evidence>
<accession>A0A8J1MX56</accession>
<evidence type="ECO:0000256" key="1">
    <source>
        <dbReference type="ARBA" id="ARBA00004370"/>
    </source>
</evidence>
<evidence type="ECO:0000256" key="5">
    <source>
        <dbReference type="ARBA" id="ARBA00022737"/>
    </source>
</evidence>
<dbReference type="GO" id="GO:0008429">
    <property type="term" value="F:phosphatidylethanolamine binding"/>
    <property type="evidence" value="ECO:0000318"/>
    <property type="project" value="GO_Central"/>
</dbReference>
<feature type="compositionally biased region" description="Basic residues" evidence="11">
    <location>
        <begin position="566"/>
        <end position="585"/>
    </location>
</feature>
<feature type="domain" description="C2" evidence="13">
    <location>
        <begin position="259"/>
        <end position="381"/>
    </location>
</feature>
<dbReference type="PANTHER" id="PTHR45761">
    <property type="entry name" value="EXTENDED SYNAPTOTAGMIN-LIKE PROTEIN 2, ISOFORM C"/>
    <property type="match status" value="1"/>
</dbReference>
<feature type="domain" description="SMP-LTD" evidence="14">
    <location>
        <begin position="84"/>
        <end position="262"/>
    </location>
</feature>
<dbReference type="KEGG" id="xla:108714358"/>
<feature type="transmembrane region" description="Helical" evidence="12">
    <location>
        <begin position="22"/>
        <end position="49"/>
    </location>
</feature>
<keyword evidence="8" id="KW-0445">Lipid transport</keyword>
<keyword evidence="3 12" id="KW-0812">Transmembrane</keyword>
<dbReference type="InterPro" id="IPR051634">
    <property type="entry name" value="Extended_Synaptotagmin"/>
</dbReference>
<dbReference type="FunFam" id="2.60.40.150:FF:000100">
    <property type="entry name" value="Extended synaptotagmin-2"/>
    <property type="match status" value="1"/>
</dbReference>
<dbReference type="GO" id="GO:0005789">
    <property type="term" value="C:endoplasmic reticulum membrane"/>
    <property type="evidence" value="ECO:0000318"/>
    <property type="project" value="GO_Central"/>
</dbReference>
<evidence type="ECO:0000256" key="4">
    <source>
        <dbReference type="ARBA" id="ARBA00022723"/>
    </source>
</evidence>
<dbReference type="GO" id="GO:0035091">
    <property type="term" value="F:phosphatidylinositol binding"/>
    <property type="evidence" value="ECO:0000318"/>
    <property type="project" value="GO_Central"/>
</dbReference>
<dbReference type="FunFam" id="2.60.40.150:FF:000346">
    <property type="entry name" value="Extended synaptotagmin-like protein 2a"/>
    <property type="match status" value="1"/>
</dbReference>
<dbReference type="GO" id="GO:0006869">
    <property type="term" value="P:lipid transport"/>
    <property type="evidence" value="ECO:0007669"/>
    <property type="project" value="UniProtKB-KW"/>
</dbReference>
<evidence type="ECO:0000313" key="17">
    <source>
        <dbReference type="RefSeq" id="XP_041446461.1"/>
    </source>
</evidence>
<keyword evidence="10 12" id="KW-0472">Membrane</keyword>
<keyword evidence="6" id="KW-0106">Calcium</keyword>
<dbReference type="Pfam" id="PF00168">
    <property type="entry name" value="C2"/>
    <property type="match status" value="2"/>
</dbReference>
<evidence type="ECO:0000259" key="13">
    <source>
        <dbReference type="PROSITE" id="PS50004"/>
    </source>
</evidence>
<protein>
    <submittedName>
        <fullName evidence="16 17">Extended synaptotagmin-1</fullName>
    </submittedName>
</protein>
<dbReference type="GeneID" id="121403068"/>
<dbReference type="RefSeq" id="XP_041446461.1">
    <property type="nucleotide sequence ID" value="XM_041590527.1"/>
</dbReference>
<dbReference type="GO" id="GO:0031210">
    <property type="term" value="F:phosphatidylcholine binding"/>
    <property type="evidence" value="ECO:0000318"/>
    <property type="project" value="GO_Central"/>
</dbReference>
<dbReference type="OrthoDB" id="1029639at2759"/>
<evidence type="ECO:0000259" key="14">
    <source>
        <dbReference type="PROSITE" id="PS51847"/>
    </source>
</evidence>
<organism evidence="15 16">
    <name type="scientific">Xenopus laevis</name>
    <name type="common">African clawed frog</name>
    <dbReference type="NCBI Taxonomy" id="8355"/>
    <lineage>
        <taxon>Eukaryota</taxon>
        <taxon>Metazoa</taxon>
        <taxon>Chordata</taxon>
        <taxon>Craniata</taxon>
        <taxon>Vertebrata</taxon>
        <taxon>Euteleostomi</taxon>
        <taxon>Amphibia</taxon>
        <taxon>Batrachia</taxon>
        <taxon>Anura</taxon>
        <taxon>Pipoidea</taxon>
        <taxon>Pipidae</taxon>
        <taxon>Xenopodinae</taxon>
        <taxon>Xenopus</taxon>
        <taxon>Xenopus</taxon>
    </lineage>
</organism>
<dbReference type="SMART" id="SM00239">
    <property type="entry name" value="C2"/>
    <property type="match status" value="2"/>
</dbReference>
<dbReference type="InterPro" id="IPR031468">
    <property type="entry name" value="SMP_LBD"/>
</dbReference>
<dbReference type="InterPro" id="IPR035892">
    <property type="entry name" value="C2_domain_sf"/>
</dbReference>
<feature type="domain" description="C2" evidence="13">
    <location>
        <begin position="411"/>
        <end position="532"/>
    </location>
</feature>
<proteinExistence type="predicted"/>
<evidence type="ECO:0000256" key="2">
    <source>
        <dbReference type="ARBA" id="ARBA00022448"/>
    </source>
</evidence>
<dbReference type="RefSeq" id="XP_041446459.1">
    <property type="nucleotide sequence ID" value="XM_041590525.1"/>
</dbReference>
<reference evidence="16 17" key="1">
    <citation type="submission" date="2025-04" db="UniProtKB">
        <authorList>
            <consortium name="RefSeq"/>
        </authorList>
    </citation>
    <scope>IDENTIFICATION</scope>
    <source>
        <strain evidence="16 17">J_2021</strain>
        <tissue evidence="16 17">Erythrocytes</tissue>
    </source>
</reference>
<dbReference type="InterPro" id="IPR039010">
    <property type="entry name" value="Synaptotagmin_SMP"/>
</dbReference>
<dbReference type="Proteomes" id="UP000186698">
    <property type="component" value="Chromosome 4L"/>
</dbReference>
<dbReference type="PROSITE" id="PS50004">
    <property type="entry name" value="C2"/>
    <property type="match status" value="2"/>
</dbReference>
<keyword evidence="9" id="KW-0446">Lipid-binding</keyword>
<dbReference type="GO" id="GO:0005544">
    <property type="term" value="F:calcium-dependent phospholipid binding"/>
    <property type="evidence" value="ECO:0000318"/>
    <property type="project" value="GO_Central"/>
</dbReference>
<dbReference type="AlphaFoldDB" id="A0A8J1MX56"/>
<dbReference type="Pfam" id="PF17047">
    <property type="entry name" value="SMP_LBD"/>
    <property type="match status" value="1"/>
</dbReference>
<keyword evidence="7 12" id="KW-1133">Transmembrane helix</keyword>
<evidence type="ECO:0000256" key="10">
    <source>
        <dbReference type="ARBA" id="ARBA00023136"/>
    </source>
</evidence>
<evidence type="ECO:0000313" key="16">
    <source>
        <dbReference type="RefSeq" id="XP_041446459.1"/>
    </source>
</evidence>
<dbReference type="PANTHER" id="PTHR45761:SF8">
    <property type="entry name" value="EXTENDED SYNAPTOTAGMIN-1-LIKE"/>
    <property type="match status" value="1"/>
</dbReference>
<dbReference type="CDD" id="cd21670">
    <property type="entry name" value="SMP_ESyt"/>
    <property type="match status" value="1"/>
</dbReference>
<evidence type="ECO:0000256" key="3">
    <source>
        <dbReference type="ARBA" id="ARBA00022692"/>
    </source>
</evidence>
<evidence type="ECO:0000313" key="15">
    <source>
        <dbReference type="Proteomes" id="UP000186698"/>
    </source>
</evidence>
<keyword evidence="5" id="KW-0677">Repeat</keyword>
<sequence>MPEHNQSSFRLQSMSQFISENYILFLLLGYFLGSIHFKIGYVIIGILIWKRYRYWKTSRCPSGMKTEDNPKDQKQTPQKPIREHFERNKSLNVIVESMWPYVTTVLENTLRQKIQPKIRCVSKYLSSFRFINVDFGKKAPQVTALRAHADPEKKQIMLDLEISYNTEVKVDIGFTEGTAIAGVKSVKLEGTLRIILAPLMEEVPLVGSLTFYFPHRPVLELRWTGLSHLLNIPGLHTMSDKKIVDKIAHFLVSPNHLSQPLTSKFDVNELHFIEPKNVLRVHVIEAKNLIAKDILMKSSDPYVVIHGGKTIEKTRIIHKNLNPQWNEPFEILYSDLPGQEIEFHLFHKNRAIHHREIDQSLGKCTISTDEVSETKCLDKWIQLESAKSGQLHIKMERLKLLSDPTKLEEVLKENMQTQLEWNKEISTAVLYAVIEKARGLPMIQVRKDKLKPLAVVHASVGDSVKKTGSKVNNGEAEWKKRFQFLIRNPLSEELKLKVLNESGAPLGCVTVPLSRLVAAMDMTMEDWLPLELTEQNCDIRVKLQLRILTPYSMKPEQQESTPITQKKTKASLSRKRKSRTKVNKQ</sequence>
<dbReference type="PROSITE" id="PS51847">
    <property type="entry name" value="SMP"/>
    <property type="match status" value="1"/>
</dbReference>